<dbReference type="OrthoDB" id="1422777at2759"/>
<dbReference type="InterPro" id="IPR003871">
    <property type="entry name" value="RFA1B/D_OB_1st"/>
</dbReference>
<dbReference type="EMBL" id="WOCE01000008">
    <property type="protein sequence ID" value="KAE9608423.1"/>
    <property type="molecule type" value="Genomic_DNA"/>
</dbReference>
<dbReference type="Pfam" id="PF02721">
    <property type="entry name" value="DUF223"/>
    <property type="match status" value="1"/>
</dbReference>
<evidence type="ECO:0000259" key="1">
    <source>
        <dbReference type="Pfam" id="PF02721"/>
    </source>
</evidence>
<organism evidence="2 3">
    <name type="scientific">Lupinus albus</name>
    <name type="common">White lupine</name>
    <name type="synonym">Lupinus termis</name>
    <dbReference type="NCBI Taxonomy" id="3870"/>
    <lineage>
        <taxon>Eukaryota</taxon>
        <taxon>Viridiplantae</taxon>
        <taxon>Streptophyta</taxon>
        <taxon>Embryophyta</taxon>
        <taxon>Tracheophyta</taxon>
        <taxon>Spermatophyta</taxon>
        <taxon>Magnoliopsida</taxon>
        <taxon>eudicotyledons</taxon>
        <taxon>Gunneridae</taxon>
        <taxon>Pentapetalae</taxon>
        <taxon>rosids</taxon>
        <taxon>fabids</taxon>
        <taxon>Fabales</taxon>
        <taxon>Fabaceae</taxon>
        <taxon>Papilionoideae</taxon>
        <taxon>50 kb inversion clade</taxon>
        <taxon>genistoids sensu lato</taxon>
        <taxon>core genistoids</taxon>
        <taxon>Genisteae</taxon>
        <taxon>Lupinus</taxon>
    </lineage>
</organism>
<evidence type="ECO:0000313" key="3">
    <source>
        <dbReference type="Proteomes" id="UP000447434"/>
    </source>
</evidence>
<reference evidence="3" key="1">
    <citation type="journal article" date="2020" name="Nat. Commun.">
        <title>Genome sequence of the cluster root forming white lupin.</title>
        <authorList>
            <person name="Hufnagel B."/>
            <person name="Marques A."/>
            <person name="Soriano A."/>
            <person name="Marques L."/>
            <person name="Divol F."/>
            <person name="Doumas P."/>
            <person name="Sallet E."/>
            <person name="Mancinotti D."/>
            <person name="Carrere S."/>
            <person name="Marande W."/>
            <person name="Arribat S."/>
            <person name="Keller J."/>
            <person name="Huneau C."/>
            <person name="Blein T."/>
            <person name="Aime D."/>
            <person name="Laguerre M."/>
            <person name="Taylor J."/>
            <person name="Schubert V."/>
            <person name="Nelson M."/>
            <person name="Geu-Flores F."/>
            <person name="Crespi M."/>
            <person name="Gallardo-Guerrero K."/>
            <person name="Delaux P.-M."/>
            <person name="Salse J."/>
            <person name="Berges H."/>
            <person name="Guyot R."/>
            <person name="Gouzy J."/>
            <person name="Peret B."/>
        </authorList>
    </citation>
    <scope>NUCLEOTIDE SEQUENCE [LARGE SCALE GENOMIC DNA]</scope>
    <source>
        <strain evidence="3">cv. Amiga</strain>
    </source>
</reference>
<dbReference type="InterPro" id="IPR012340">
    <property type="entry name" value="NA-bd_OB-fold"/>
</dbReference>
<dbReference type="PANTHER" id="PTHR47165:SF4">
    <property type="entry name" value="OS03G0429900 PROTEIN"/>
    <property type="match status" value="1"/>
</dbReference>
<dbReference type="Gene3D" id="2.40.50.140">
    <property type="entry name" value="Nucleic acid-binding proteins"/>
    <property type="match status" value="1"/>
</dbReference>
<feature type="domain" description="Replication protein A 70 kDa DNA-binding subunit B/D first OB fold" evidence="1">
    <location>
        <begin position="7"/>
        <end position="108"/>
    </location>
</feature>
<keyword evidence="3" id="KW-1185">Reference proteome</keyword>
<proteinExistence type="predicted"/>
<name>A0A6A4Q491_LUPAL</name>
<protein>
    <submittedName>
        <fullName evidence="2">Putative nucleic acid-binding protein</fullName>
    </submittedName>
</protein>
<dbReference type="AlphaFoldDB" id="A0A6A4Q491"/>
<sequence length="139" mass="16616">MVISCPFDMIKDLNDTKHIWEIAVRITDMWYVQLPPKSGHLEIILLDFEGDKIHVSVRNDEFNEWREHLVEYHTYVMYNFNVMPNYLQFKACDHLYRMQFTAGTTIKKIDFPDILNKKYDFKKIGDILADNIHNDFLIG</sequence>
<dbReference type="PANTHER" id="PTHR47165">
    <property type="entry name" value="OS03G0429900 PROTEIN"/>
    <property type="match status" value="1"/>
</dbReference>
<dbReference type="CDD" id="cd04480">
    <property type="entry name" value="RPA1_DBD_A_like"/>
    <property type="match status" value="1"/>
</dbReference>
<accession>A0A6A4Q491</accession>
<dbReference type="SUPFAM" id="SSF50249">
    <property type="entry name" value="Nucleic acid-binding proteins"/>
    <property type="match status" value="1"/>
</dbReference>
<dbReference type="Proteomes" id="UP000447434">
    <property type="component" value="Chromosome 8"/>
</dbReference>
<gene>
    <name evidence="2" type="ORF">Lalb_Chr08g0235501</name>
</gene>
<comment type="caution">
    <text evidence="2">The sequence shown here is derived from an EMBL/GenBank/DDBJ whole genome shotgun (WGS) entry which is preliminary data.</text>
</comment>
<evidence type="ECO:0000313" key="2">
    <source>
        <dbReference type="EMBL" id="KAE9608423.1"/>
    </source>
</evidence>